<dbReference type="InterPro" id="IPR017853">
    <property type="entry name" value="GH"/>
</dbReference>
<dbReference type="Pfam" id="PF16657">
    <property type="entry name" value="Malt_amylase_C"/>
    <property type="match status" value="1"/>
</dbReference>
<dbReference type="GO" id="GO:0005987">
    <property type="term" value="P:sucrose catabolic process"/>
    <property type="evidence" value="ECO:0007669"/>
    <property type="project" value="TreeGrafter"/>
</dbReference>
<dbReference type="NCBIfam" id="NF008183">
    <property type="entry name" value="PRK10933.1"/>
    <property type="match status" value="1"/>
</dbReference>
<feature type="domain" description="Glycosyl hydrolase family 13 catalytic" evidence="5">
    <location>
        <begin position="29"/>
        <end position="448"/>
    </location>
</feature>
<dbReference type="AlphaFoldDB" id="A0AA38VFK9"/>
<dbReference type="Gene3D" id="3.90.400.10">
    <property type="entry name" value="Oligo-1,6-glucosidase, Domain 2"/>
    <property type="match status" value="1"/>
</dbReference>
<keyword evidence="4" id="KW-0462">Maltose metabolism</keyword>
<dbReference type="PANTHER" id="PTHR10357:SF232">
    <property type="entry name" value="GLYCOSYL HYDROLASE FAMILY 13 CATALYTIC DOMAIN-CONTAINING PROTEIN"/>
    <property type="match status" value="1"/>
</dbReference>
<dbReference type="Gene3D" id="3.20.20.80">
    <property type="entry name" value="Glycosidases"/>
    <property type="match status" value="1"/>
</dbReference>
<dbReference type="Pfam" id="PF00128">
    <property type="entry name" value="Alpha-amylase"/>
    <property type="match status" value="1"/>
</dbReference>
<dbReference type="SUPFAM" id="SSF51011">
    <property type="entry name" value="Glycosyl hydrolase domain"/>
    <property type="match status" value="1"/>
</dbReference>
<keyword evidence="2" id="KW-0378">Hydrolase</keyword>
<proteinExistence type="inferred from homology"/>
<dbReference type="EMBL" id="JANBVO010000030">
    <property type="protein sequence ID" value="KAJ9138376.1"/>
    <property type="molecule type" value="Genomic_DNA"/>
</dbReference>
<dbReference type="CDD" id="cd11333">
    <property type="entry name" value="AmyAc_SI_OligoGlu_DGase"/>
    <property type="match status" value="1"/>
</dbReference>
<evidence type="ECO:0000313" key="6">
    <source>
        <dbReference type="EMBL" id="KAJ9138376.1"/>
    </source>
</evidence>
<dbReference type="Proteomes" id="UP001174694">
    <property type="component" value="Unassembled WGS sequence"/>
</dbReference>
<evidence type="ECO:0000313" key="7">
    <source>
        <dbReference type="Proteomes" id="UP001174694"/>
    </source>
</evidence>
<dbReference type="GO" id="GO:0033934">
    <property type="term" value="F:glucan 1,4-alpha-maltotriohydrolase activity"/>
    <property type="evidence" value="ECO:0007669"/>
    <property type="project" value="TreeGrafter"/>
</dbReference>
<dbReference type="GO" id="GO:0000025">
    <property type="term" value="P:maltose catabolic process"/>
    <property type="evidence" value="ECO:0007669"/>
    <property type="project" value="TreeGrafter"/>
</dbReference>
<evidence type="ECO:0000256" key="1">
    <source>
        <dbReference type="ARBA" id="ARBA00008061"/>
    </source>
</evidence>
<dbReference type="FunFam" id="2.60.40.1180:FF:000007">
    <property type="entry name" value="Sucrose isomerase"/>
    <property type="match status" value="1"/>
</dbReference>
<evidence type="ECO:0000256" key="3">
    <source>
        <dbReference type="ARBA" id="ARBA00023295"/>
    </source>
</evidence>
<dbReference type="InterPro" id="IPR032091">
    <property type="entry name" value="Malt_amylase-like_C"/>
</dbReference>
<evidence type="ECO:0000256" key="4">
    <source>
        <dbReference type="ARBA" id="ARBA00026248"/>
    </source>
</evidence>
<evidence type="ECO:0000256" key="2">
    <source>
        <dbReference type="ARBA" id="ARBA00022801"/>
    </source>
</evidence>
<comment type="similarity">
    <text evidence="1">Belongs to the glycosyl hydrolase 13 family.</text>
</comment>
<protein>
    <submittedName>
        <fullName evidence="6">Alpha-glucosidase</fullName>
    </submittedName>
</protein>
<dbReference type="GO" id="GO:0004574">
    <property type="term" value="F:oligo-1,6-glucosidase activity"/>
    <property type="evidence" value="ECO:0007669"/>
    <property type="project" value="TreeGrafter"/>
</dbReference>
<dbReference type="FunFam" id="3.20.20.80:FF:000064">
    <property type="entry name" value="Oligo-1,6-glucosidase"/>
    <property type="match status" value="2"/>
</dbReference>
<name>A0AA38VFK9_9PEZI</name>
<keyword evidence="7" id="KW-1185">Reference proteome</keyword>
<organism evidence="6 7">
    <name type="scientific">Pleurostoma richardsiae</name>
    <dbReference type="NCBI Taxonomy" id="41990"/>
    <lineage>
        <taxon>Eukaryota</taxon>
        <taxon>Fungi</taxon>
        <taxon>Dikarya</taxon>
        <taxon>Ascomycota</taxon>
        <taxon>Pezizomycotina</taxon>
        <taxon>Sordariomycetes</taxon>
        <taxon>Sordariomycetidae</taxon>
        <taxon>Calosphaeriales</taxon>
        <taxon>Pleurostomataceae</taxon>
        <taxon>Pleurostoma</taxon>
    </lineage>
</organism>
<accession>A0AA38VFK9</accession>
<dbReference type="PANTHER" id="PTHR10357">
    <property type="entry name" value="ALPHA-AMYLASE FAMILY MEMBER"/>
    <property type="match status" value="1"/>
</dbReference>
<dbReference type="InterPro" id="IPR045857">
    <property type="entry name" value="O16G_dom_2"/>
</dbReference>
<keyword evidence="3" id="KW-0326">Glycosidase</keyword>
<sequence length="597" mass="68794">MPAATLSSTPPNGISQIKRSWWKEASVYQIYPSSFKDSNEDGVGDIPGVIEKLDYLKQLGVEVVWVSPIYKSPNVDMGYDVADYRAIDPKYGTMEDVERLIRGLHSRGLKFLMDLVVNHTSDQHQWFQQSRSSPGNKYRDWYIWKKPKYDKRGIRQPPNNWVSYFGGSAWEYDSASDEYYLHLFAKEQPDLNWEHPPVREAVHDIIRFWLDKGVDGFRMDVINFISKAPGLPDAKITNPSAKYQDGAEHYACGPRLHEFLQDIGRILKEYDAFSVGEMPSVSDPVEVLKSVGENRGELNMIFNFNIVDMDHGIHGKFSPRTWAMSDLKAIVSKWQTFMYENRGWNALYLENHDQSRSVSRWGSDKLQFRTYAAKMFATFLGFQSGTVFIYQGQELGMRNIPEDWDISEYRDLETLNDWEELKQNQATTEEDLRIAKKQYQLKSRDNARTPVQWSSSSNGGFSTGTPWIRVNDDFKTCNAAAQVGVAGSVFEYWRQTLNLRRKLWEVLIYGDFKLLDQGNDDVFAYSRSSRDRTAVVVCNFRETPVTWSLPSSLNLDSAKILQSNYSHLELKAGSFPLRPFEAFVFMCNGVAEERVPF</sequence>
<dbReference type="GO" id="GO:0004575">
    <property type="term" value="F:sucrose alpha-glucosidase activity"/>
    <property type="evidence" value="ECO:0007669"/>
    <property type="project" value="TreeGrafter"/>
</dbReference>
<reference evidence="6" key="1">
    <citation type="submission" date="2022-07" db="EMBL/GenBank/DDBJ databases">
        <title>Fungi with potential for degradation of polypropylene.</title>
        <authorList>
            <person name="Gostincar C."/>
        </authorList>
    </citation>
    <scope>NUCLEOTIDE SEQUENCE</scope>
    <source>
        <strain evidence="6">EXF-13308</strain>
    </source>
</reference>
<dbReference type="SMART" id="SM00642">
    <property type="entry name" value="Aamy"/>
    <property type="match status" value="1"/>
</dbReference>
<dbReference type="FunFam" id="3.90.400.10:FF:000004">
    <property type="entry name" value="Oligo-1,6-glucosidase"/>
    <property type="match status" value="1"/>
</dbReference>
<dbReference type="GO" id="GO:0004556">
    <property type="term" value="F:alpha-amylase activity"/>
    <property type="evidence" value="ECO:0007669"/>
    <property type="project" value="TreeGrafter"/>
</dbReference>
<comment type="caution">
    <text evidence="6">The sequence shown here is derived from an EMBL/GenBank/DDBJ whole genome shotgun (WGS) entry which is preliminary data.</text>
</comment>
<gene>
    <name evidence="6" type="ORF">NKR23_g8495</name>
</gene>
<dbReference type="InterPro" id="IPR013780">
    <property type="entry name" value="Glyco_hydro_b"/>
</dbReference>
<dbReference type="InterPro" id="IPR006047">
    <property type="entry name" value="GH13_cat_dom"/>
</dbReference>
<evidence type="ECO:0000259" key="5">
    <source>
        <dbReference type="SMART" id="SM00642"/>
    </source>
</evidence>
<dbReference type="SUPFAM" id="SSF51445">
    <property type="entry name" value="(Trans)glycosidases"/>
    <property type="match status" value="1"/>
</dbReference>
<dbReference type="Gene3D" id="2.60.40.1180">
    <property type="entry name" value="Golgi alpha-mannosidase II"/>
    <property type="match status" value="1"/>
</dbReference>